<dbReference type="PROSITE" id="PS00070">
    <property type="entry name" value="ALDEHYDE_DEHYDR_CYS"/>
    <property type="match status" value="1"/>
</dbReference>
<evidence type="ECO:0000256" key="2">
    <source>
        <dbReference type="ARBA" id="ARBA00023002"/>
    </source>
</evidence>
<gene>
    <name evidence="7" type="ORF">BJY22_007131</name>
</gene>
<dbReference type="PROSITE" id="PS00687">
    <property type="entry name" value="ALDEHYDE_DEHYDR_GLU"/>
    <property type="match status" value="1"/>
</dbReference>
<reference evidence="7 8" key="1">
    <citation type="submission" date="2020-03" db="EMBL/GenBank/DDBJ databases">
        <title>Sequencing the genomes of 1000 actinobacteria strains.</title>
        <authorList>
            <person name="Klenk H.-P."/>
        </authorList>
    </citation>
    <scope>NUCLEOTIDE SEQUENCE [LARGE SCALE GENOMIC DNA]</scope>
    <source>
        <strain evidence="7 8">DSM 45490</strain>
    </source>
</reference>
<comment type="similarity">
    <text evidence="1 4">Belongs to the aldehyde dehydrogenase family.</text>
</comment>
<evidence type="ECO:0000313" key="8">
    <source>
        <dbReference type="Proteomes" id="UP000555407"/>
    </source>
</evidence>
<proteinExistence type="inferred from homology"/>
<evidence type="ECO:0000259" key="6">
    <source>
        <dbReference type="Pfam" id="PF00171"/>
    </source>
</evidence>
<dbReference type="FunFam" id="3.40.309.10:FF:000009">
    <property type="entry name" value="Aldehyde dehydrogenase A"/>
    <property type="match status" value="1"/>
</dbReference>
<name>A0A7X6A5L7_9ACTN</name>
<dbReference type="PANTHER" id="PTHR11699">
    <property type="entry name" value="ALDEHYDE DEHYDROGENASE-RELATED"/>
    <property type="match status" value="1"/>
</dbReference>
<evidence type="ECO:0000256" key="5">
    <source>
        <dbReference type="SAM" id="MobiDB-lite"/>
    </source>
</evidence>
<dbReference type="InterPro" id="IPR016161">
    <property type="entry name" value="Ald_DH/histidinol_DH"/>
</dbReference>
<organism evidence="7 8">
    <name type="scientific">Kribbella shirazensis</name>
    <dbReference type="NCBI Taxonomy" id="1105143"/>
    <lineage>
        <taxon>Bacteria</taxon>
        <taxon>Bacillati</taxon>
        <taxon>Actinomycetota</taxon>
        <taxon>Actinomycetes</taxon>
        <taxon>Propionibacteriales</taxon>
        <taxon>Kribbellaceae</taxon>
        <taxon>Kribbella</taxon>
    </lineage>
</organism>
<protein>
    <submittedName>
        <fullName evidence="7">Aldehyde dehydrogenase (NAD+)</fullName>
        <ecNumber evidence="7">1.2.1.3</ecNumber>
    </submittedName>
</protein>
<dbReference type="RefSeq" id="WP_202891413.1">
    <property type="nucleotide sequence ID" value="NZ_JAASRO010000001.1"/>
</dbReference>
<dbReference type="InterPro" id="IPR015590">
    <property type="entry name" value="Aldehyde_DH_dom"/>
</dbReference>
<sequence length="487" mass="51189">MATDGATPIELSSLVAGDDRPGPARTMLVNPARPSEVVNTVALADAAVAEAAIDAAHRAAAAWRATSAPARGEVLRLAAQKLDESVETIARDLTREEGKTLAESARETQSAAKLFRYFAAQTLDAQGETYPSHFPDLLLYTRREPLGVVSVITPWNFPIQLPSWKIAAALAFGNTVVWKPAENVPRTTLHIASALVDAGLPDGVLNIVLGRGSQIGDILVTDPRVAAVTFTGSTPVGRTIQQRAVAAGKKVQLELGGKNPAIVLADADLERAAREISVAAFGATGQKCTATSRVLVERPVFDELVERLEAEAASWVLGDPLDANTTMGPVATAGQLDTVLGYLERARVEGARAVAGGSRADGALADGYFVAPTVLVDVERSHAVVREEIFGPVAAVLPVDSFADAVAEANNTPFGLSAGIFTADLSRALQFVEQSQAGIVRVNRSTSGVEYHVPFGGMKDSGYGQREQGKAAQDFFTESKTVYLAGP</sequence>
<evidence type="ECO:0000256" key="3">
    <source>
        <dbReference type="PROSITE-ProRule" id="PRU10007"/>
    </source>
</evidence>
<dbReference type="Proteomes" id="UP000555407">
    <property type="component" value="Unassembled WGS sequence"/>
</dbReference>
<dbReference type="EMBL" id="JAASRO010000001">
    <property type="protein sequence ID" value="NIK61414.1"/>
    <property type="molecule type" value="Genomic_DNA"/>
</dbReference>
<feature type="active site" evidence="3">
    <location>
        <position position="254"/>
    </location>
</feature>
<dbReference type="EC" id="1.2.1.3" evidence="7"/>
<dbReference type="SUPFAM" id="SSF53720">
    <property type="entry name" value="ALDH-like"/>
    <property type="match status" value="1"/>
</dbReference>
<dbReference type="Pfam" id="PF00171">
    <property type="entry name" value="Aldedh"/>
    <property type="match status" value="1"/>
</dbReference>
<keyword evidence="8" id="KW-1185">Reference proteome</keyword>
<evidence type="ECO:0000313" key="7">
    <source>
        <dbReference type="EMBL" id="NIK61414.1"/>
    </source>
</evidence>
<dbReference type="Gene3D" id="3.40.309.10">
    <property type="entry name" value="Aldehyde Dehydrogenase, Chain A, domain 2"/>
    <property type="match status" value="1"/>
</dbReference>
<dbReference type="FunFam" id="3.40.605.10:FF:000007">
    <property type="entry name" value="NAD/NADP-dependent betaine aldehyde dehydrogenase"/>
    <property type="match status" value="1"/>
</dbReference>
<dbReference type="Gene3D" id="3.40.605.10">
    <property type="entry name" value="Aldehyde Dehydrogenase, Chain A, domain 1"/>
    <property type="match status" value="1"/>
</dbReference>
<evidence type="ECO:0000256" key="1">
    <source>
        <dbReference type="ARBA" id="ARBA00009986"/>
    </source>
</evidence>
<dbReference type="GO" id="GO:0004029">
    <property type="term" value="F:aldehyde dehydrogenase (NAD+) activity"/>
    <property type="evidence" value="ECO:0007669"/>
    <property type="project" value="UniProtKB-EC"/>
</dbReference>
<accession>A0A7X6A5L7</accession>
<dbReference type="InterPro" id="IPR016163">
    <property type="entry name" value="Ald_DH_C"/>
</dbReference>
<feature type="domain" description="Aldehyde dehydrogenase" evidence="6">
    <location>
        <begin position="28"/>
        <end position="482"/>
    </location>
</feature>
<comment type="caution">
    <text evidence="7">The sequence shown here is derived from an EMBL/GenBank/DDBJ whole genome shotgun (WGS) entry which is preliminary data.</text>
</comment>
<dbReference type="InterPro" id="IPR016160">
    <property type="entry name" value="Ald_DH_CS_CYS"/>
</dbReference>
<feature type="region of interest" description="Disordered" evidence="5">
    <location>
        <begin position="1"/>
        <end position="25"/>
    </location>
</feature>
<evidence type="ECO:0000256" key="4">
    <source>
        <dbReference type="RuleBase" id="RU003345"/>
    </source>
</evidence>
<keyword evidence="2 4" id="KW-0560">Oxidoreductase</keyword>
<dbReference type="InterPro" id="IPR016162">
    <property type="entry name" value="Ald_DH_N"/>
</dbReference>
<dbReference type="InterPro" id="IPR029510">
    <property type="entry name" value="Ald_DH_CS_GLU"/>
</dbReference>
<dbReference type="AlphaFoldDB" id="A0A7X6A5L7"/>